<dbReference type="InterPro" id="IPR011641">
    <property type="entry name" value="Tyr-kin_ephrin_A/B_rcpt-like"/>
</dbReference>
<feature type="signal peptide" evidence="1">
    <location>
        <begin position="1"/>
        <end position="19"/>
    </location>
</feature>
<dbReference type="SUPFAM" id="SSF56436">
    <property type="entry name" value="C-type lectin-like"/>
    <property type="match status" value="1"/>
</dbReference>
<organism evidence="4 5">
    <name type="scientific">Tetradesmus obliquus</name>
    <name type="common">Green alga</name>
    <name type="synonym">Acutodesmus obliquus</name>
    <dbReference type="NCBI Taxonomy" id="3088"/>
    <lineage>
        <taxon>Eukaryota</taxon>
        <taxon>Viridiplantae</taxon>
        <taxon>Chlorophyta</taxon>
        <taxon>core chlorophytes</taxon>
        <taxon>Chlorophyceae</taxon>
        <taxon>CS clade</taxon>
        <taxon>Sphaeropleales</taxon>
        <taxon>Scenedesmaceae</taxon>
        <taxon>Tetradesmus</taxon>
    </lineage>
</organism>
<reference evidence="4 5" key="1">
    <citation type="submission" date="2016-10" db="EMBL/GenBank/DDBJ databases">
        <authorList>
            <person name="Cai Z."/>
        </authorList>
    </citation>
    <scope>NUCLEOTIDE SEQUENCE [LARGE SCALE GENOMIC DNA]</scope>
</reference>
<gene>
    <name evidence="4" type="ORF">BQ4739_LOCUS2131</name>
</gene>
<sequence>MKHYLKVLLLAVAWSVSLGESDFGVTPAAVCTSAAACQLVPNAAAMVCTGGMCIPQCSPGFNLVGVACISGNITCGKGEQPHSSGTRCATCPKNTYKDSTGNLPCTRCPNGTFTAGQRVQSHDSIDKCLAGGLASSGGNVKPPRLPQFKRHLAAARAYMRGTQQPAQSIPCSQGCSAAAISALTQPVAYIAASPQVVAPQDRLLRMPAERPTVQNQGRCASCVNAAIASAVEAAVAAAAGTNGTGAAFSPMYAYYCEPPMLRSCGSGWAFEAALNNLASDTAKFLPNANCTQSVDLEAIRNVAPSQLPAACDTVFNKCSSNKPLAECSYKALSEFWEIQQAIRVNGAVVTRVSVGSNFVEYFQSNPKGVYNTSTSDDSIPHAVILIGYNNIEGYWWAQNSYGTTFADQGVFKIAYGIALAGNPNETYAINCSLAAAYPTNKAKRWPLQVAESQLRDASCYNYEARPGDFLAGIADHFGVDLLSLVAQNADVLGTTAAFKPDLATPLSRKRLTLCGVTSRLYSTSILECGVGEYQSQSTGGCEVCPHDTYKTSKGPGPCQPCATGTVTTGCSSADHDNPGDCTPALQQQLCEQFIGRFNKSGVYNVTLRCQVYQVYCNMETDGGGWTLFMSYNVEAGTFPRETYFRSLSDGFPLLSDNPLGTDESTSTGPGGTWGHMTPAALRQIPNFSEFLGVFETLNPANPSDVLKAHYKSSDERTVNYFRSEYLEDGIPTEGLNLNNMRHSHTSMPDQSGFIPLDGEGKIIPTDLWSLAQAGLPVRHAVYLRGTNPKPPVCEAGWYQKGWSCHICADHFYKDAEGSGPCTRCPRGKVSGAAIFDKRAPENHDNKNDCKVGQPDASWNITQADGSLWVWEFFWSIRAQPKHAEEICQLRGGHLVTVTSASISAQLAGKVTGDDTGRPSFPVLHKLDILWTGLHSPTATSSATGPWAWYSGEAYKYGTTYTNWGGGQPDNYGYVQGRSMAFLLDNQNQWDDYYQFMYQEFVCERRLSP</sequence>
<dbReference type="InterPro" id="IPR002181">
    <property type="entry name" value="Fibrinogen_a/b/g_C_dom"/>
</dbReference>
<evidence type="ECO:0000313" key="4">
    <source>
        <dbReference type="EMBL" id="SZX61627.1"/>
    </source>
</evidence>
<dbReference type="EMBL" id="FNXT01000159">
    <property type="protein sequence ID" value="SZX61627.1"/>
    <property type="molecule type" value="Genomic_DNA"/>
</dbReference>
<evidence type="ECO:0000313" key="5">
    <source>
        <dbReference type="Proteomes" id="UP000256970"/>
    </source>
</evidence>
<dbReference type="InterPro" id="IPR036056">
    <property type="entry name" value="Fibrinogen-like_C"/>
</dbReference>
<dbReference type="CDD" id="cd00037">
    <property type="entry name" value="CLECT"/>
    <property type="match status" value="1"/>
</dbReference>
<dbReference type="SUPFAM" id="SSF57184">
    <property type="entry name" value="Growth factor receptor domain"/>
    <property type="match status" value="2"/>
</dbReference>
<dbReference type="NCBIfam" id="NF040941">
    <property type="entry name" value="GGGWT_bact"/>
    <property type="match status" value="1"/>
</dbReference>
<feature type="chain" id="PRO_5016756072" description="LysM domain-containing protein" evidence="1">
    <location>
        <begin position="20"/>
        <end position="1008"/>
    </location>
</feature>
<dbReference type="Proteomes" id="UP000256970">
    <property type="component" value="Unassembled WGS sequence"/>
</dbReference>
<dbReference type="InterPro" id="IPR009030">
    <property type="entry name" value="Growth_fac_rcpt_cys_sf"/>
</dbReference>
<dbReference type="Gene3D" id="2.10.50.10">
    <property type="entry name" value="Tumor Necrosis Factor Receptor, subunit A, domain 2"/>
    <property type="match status" value="2"/>
</dbReference>
<dbReference type="STRING" id="3088.A0A383V7Q7"/>
<evidence type="ECO:0008006" key="6">
    <source>
        <dbReference type="Google" id="ProtNLM"/>
    </source>
</evidence>
<dbReference type="PROSITE" id="PS51406">
    <property type="entry name" value="FIBRINOGEN_C_2"/>
    <property type="match status" value="1"/>
</dbReference>
<dbReference type="Gene3D" id="3.10.100.10">
    <property type="entry name" value="Mannose-Binding Protein A, subunit A"/>
    <property type="match status" value="1"/>
</dbReference>
<dbReference type="InterPro" id="IPR001304">
    <property type="entry name" value="C-type_lectin-like"/>
</dbReference>
<evidence type="ECO:0000259" key="2">
    <source>
        <dbReference type="PROSITE" id="PS50041"/>
    </source>
</evidence>
<dbReference type="AlphaFoldDB" id="A0A383V7Q7"/>
<evidence type="ECO:0000256" key="1">
    <source>
        <dbReference type="SAM" id="SignalP"/>
    </source>
</evidence>
<dbReference type="InterPro" id="IPR014716">
    <property type="entry name" value="Fibrinogen_a/b/g_C_1"/>
</dbReference>
<dbReference type="Gene3D" id="3.90.215.10">
    <property type="entry name" value="Gamma Fibrinogen, chain A, domain 1"/>
    <property type="match status" value="1"/>
</dbReference>
<dbReference type="PANTHER" id="PTHR46104">
    <property type="entry name" value="GENE 9195-RELATED-RELATED"/>
    <property type="match status" value="1"/>
</dbReference>
<feature type="domain" description="C-type lectin" evidence="2">
    <location>
        <begin position="882"/>
        <end position="1003"/>
    </location>
</feature>
<dbReference type="InterPro" id="IPR000668">
    <property type="entry name" value="Peptidase_C1A_C"/>
</dbReference>
<dbReference type="SMART" id="SM01411">
    <property type="entry name" value="Ephrin_rec_like"/>
    <property type="match status" value="3"/>
</dbReference>
<dbReference type="SMART" id="SM00034">
    <property type="entry name" value="CLECT"/>
    <property type="match status" value="1"/>
</dbReference>
<proteinExistence type="predicted"/>
<dbReference type="Pfam" id="PF00112">
    <property type="entry name" value="Peptidase_C1"/>
    <property type="match status" value="1"/>
</dbReference>
<evidence type="ECO:0000259" key="3">
    <source>
        <dbReference type="PROSITE" id="PS51406"/>
    </source>
</evidence>
<dbReference type="SUPFAM" id="SSF56496">
    <property type="entry name" value="Fibrinogen C-terminal domain-like"/>
    <property type="match status" value="1"/>
</dbReference>
<dbReference type="Pfam" id="PF00147">
    <property type="entry name" value="Fibrinogen_C"/>
    <property type="match status" value="1"/>
</dbReference>
<dbReference type="PROSITE" id="PS50041">
    <property type="entry name" value="C_TYPE_LECTIN_2"/>
    <property type="match status" value="1"/>
</dbReference>
<dbReference type="SUPFAM" id="SSF54001">
    <property type="entry name" value="Cysteine proteinases"/>
    <property type="match status" value="1"/>
</dbReference>
<dbReference type="InterPro" id="IPR038765">
    <property type="entry name" value="Papain-like_cys_pep_sf"/>
</dbReference>
<dbReference type="GO" id="GO:0008234">
    <property type="term" value="F:cysteine-type peptidase activity"/>
    <property type="evidence" value="ECO:0007669"/>
    <property type="project" value="InterPro"/>
</dbReference>
<dbReference type="PANTHER" id="PTHR46104:SF1">
    <property type="entry name" value="GENE 9195-RELATED"/>
    <property type="match status" value="1"/>
</dbReference>
<accession>A0A383V7Q7</accession>
<name>A0A383V7Q7_TETOB</name>
<feature type="domain" description="Fibrinogen C-terminal" evidence="3">
    <location>
        <begin position="572"/>
        <end position="628"/>
    </location>
</feature>
<dbReference type="InterPro" id="IPR016187">
    <property type="entry name" value="CTDL_fold"/>
</dbReference>
<dbReference type="SMART" id="SM00645">
    <property type="entry name" value="Pept_C1"/>
    <property type="match status" value="1"/>
</dbReference>
<dbReference type="GO" id="GO:0006508">
    <property type="term" value="P:proteolysis"/>
    <property type="evidence" value="ECO:0007669"/>
    <property type="project" value="InterPro"/>
</dbReference>
<keyword evidence="5" id="KW-1185">Reference proteome</keyword>
<dbReference type="Gene3D" id="3.90.70.10">
    <property type="entry name" value="Cysteine proteinases"/>
    <property type="match status" value="1"/>
</dbReference>
<dbReference type="Pfam" id="PF07699">
    <property type="entry name" value="Ephrin_rec_like"/>
    <property type="match status" value="1"/>
</dbReference>
<keyword evidence="1" id="KW-0732">Signal</keyword>
<dbReference type="InterPro" id="IPR016186">
    <property type="entry name" value="C-type_lectin-like/link_sf"/>
</dbReference>
<protein>
    <recommendedName>
        <fullName evidence="6">LysM domain-containing protein</fullName>
    </recommendedName>
</protein>